<keyword evidence="3" id="KW-1185">Reference proteome</keyword>
<sequence length="123" mass="13672">MWLVAILTNMAKSAEGLVCGNKGTPCGTNSFCDGSTCRSCKLITDYCFRAMMPPECMDFCRAHLRNQEEIKCENKLKNLTETLEKANTATTSIPDILNKTMDIQHGNLQESCYSTLFVIAMCV</sequence>
<reference evidence="2 3" key="1">
    <citation type="submission" date="2022-12" db="EMBL/GenBank/DDBJ databases">
        <title>Chromosome-level genome of Tegillarca granosa.</title>
        <authorList>
            <person name="Kim J."/>
        </authorList>
    </citation>
    <scope>NUCLEOTIDE SEQUENCE [LARGE SCALE GENOMIC DNA]</scope>
    <source>
        <strain evidence="2">Teg-2019</strain>
        <tissue evidence="2">Adductor muscle</tissue>
    </source>
</reference>
<dbReference type="EMBL" id="JARBDR010000214">
    <property type="protein sequence ID" value="KAJ8318475.1"/>
    <property type="molecule type" value="Genomic_DNA"/>
</dbReference>
<dbReference type="Proteomes" id="UP001217089">
    <property type="component" value="Unassembled WGS sequence"/>
</dbReference>
<comment type="caution">
    <text evidence="2">The sequence shown here is derived from an EMBL/GenBank/DDBJ whole genome shotgun (WGS) entry which is preliminary data.</text>
</comment>
<feature type="signal peptide" evidence="1">
    <location>
        <begin position="1"/>
        <end position="16"/>
    </location>
</feature>
<evidence type="ECO:0000313" key="3">
    <source>
        <dbReference type="Proteomes" id="UP001217089"/>
    </source>
</evidence>
<feature type="chain" id="PRO_5046538462" evidence="1">
    <location>
        <begin position="17"/>
        <end position="123"/>
    </location>
</feature>
<accession>A0ABQ9FQD3</accession>
<name>A0ABQ9FQD3_TEGGR</name>
<evidence type="ECO:0000256" key="1">
    <source>
        <dbReference type="SAM" id="SignalP"/>
    </source>
</evidence>
<evidence type="ECO:0000313" key="2">
    <source>
        <dbReference type="EMBL" id="KAJ8318475.1"/>
    </source>
</evidence>
<organism evidence="2 3">
    <name type="scientific">Tegillarca granosa</name>
    <name type="common">Malaysian cockle</name>
    <name type="synonym">Anadara granosa</name>
    <dbReference type="NCBI Taxonomy" id="220873"/>
    <lineage>
        <taxon>Eukaryota</taxon>
        <taxon>Metazoa</taxon>
        <taxon>Spiralia</taxon>
        <taxon>Lophotrochozoa</taxon>
        <taxon>Mollusca</taxon>
        <taxon>Bivalvia</taxon>
        <taxon>Autobranchia</taxon>
        <taxon>Pteriomorphia</taxon>
        <taxon>Arcoida</taxon>
        <taxon>Arcoidea</taxon>
        <taxon>Arcidae</taxon>
        <taxon>Tegillarca</taxon>
    </lineage>
</organism>
<protein>
    <submittedName>
        <fullName evidence="2">Uncharacterized protein</fullName>
    </submittedName>
</protein>
<keyword evidence="1" id="KW-0732">Signal</keyword>
<gene>
    <name evidence="2" type="ORF">KUTeg_003566</name>
</gene>
<proteinExistence type="predicted"/>